<reference evidence="2 3" key="1">
    <citation type="submission" date="2014-08" db="EMBL/GenBank/DDBJ databases">
        <authorList>
            <person name="Moulin Lionel"/>
        </authorList>
    </citation>
    <scope>NUCLEOTIDE SEQUENCE [LARGE SCALE GENOMIC DNA]</scope>
</reference>
<accession>A0A090GR61</accession>
<dbReference type="AlphaFoldDB" id="A0A090GR61"/>
<evidence type="ECO:0000313" key="3">
    <source>
        <dbReference type="Proteomes" id="UP000046373"/>
    </source>
</evidence>
<sequence length="114" mass="13094">MNRDADEIMARGTHESRDGFRSNHMRDGIGQQKHDFRLPGYAARIHRIPPESCSWINMINIDYFFVPATRSAQTAITGICACFPTNSSNFSDHKTRVRIGRRSNYLSHRPVDNK</sequence>
<dbReference type="EMBL" id="CCNB01000044">
    <property type="protein sequence ID" value="CDX45402.1"/>
    <property type="molecule type" value="Genomic_DNA"/>
</dbReference>
<dbReference type="Proteomes" id="UP000046373">
    <property type="component" value="Unassembled WGS sequence"/>
</dbReference>
<gene>
    <name evidence="2" type="ORF">MPLDJ20_70159</name>
</gene>
<evidence type="ECO:0000256" key="1">
    <source>
        <dbReference type="SAM" id="MobiDB-lite"/>
    </source>
</evidence>
<proteinExistence type="predicted"/>
<protein>
    <submittedName>
        <fullName evidence="2">Uncharacterized protein</fullName>
    </submittedName>
</protein>
<feature type="region of interest" description="Disordered" evidence="1">
    <location>
        <begin position="1"/>
        <end position="32"/>
    </location>
</feature>
<name>A0A090GR61_MESPL</name>
<evidence type="ECO:0000313" key="2">
    <source>
        <dbReference type="EMBL" id="CDX45402.1"/>
    </source>
</evidence>
<organism evidence="2 3">
    <name type="scientific">Mesorhizobium plurifarium</name>
    <dbReference type="NCBI Taxonomy" id="69974"/>
    <lineage>
        <taxon>Bacteria</taxon>
        <taxon>Pseudomonadati</taxon>
        <taxon>Pseudomonadota</taxon>
        <taxon>Alphaproteobacteria</taxon>
        <taxon>Hyphomicrobiales</taxon>
        <taxon>Phyllobacteriaceae</taxon>
        <taxon>Mesorhizobium</taxon>
    </lineage>
</organism>